<dbReference type="CDD" id="cd00397">
    <property type="entry name" value="DNA_BRE_C"/>
    <property type="match status" value="1"/>
</dbReference>
<keyword evidence="3" id="KW-1185">Reference proteome</keyword>
<dbReference type="SUPFAM" id="SSF46689">
    <property type="entry name" value="Homeodomain-like"/>
    <property type="match status" value="1"/>
</dbReference>
<dbReference type="EMBL" id="CP003317">
    <property type="protein sequence ID" value="AFA40854.1"/>
    <property type="molecule type" value="Genomic_DNA"/>
</dbReference>
<dbReference type="Proteomes" id="UP000009062">
    <property type="component" value="Plasmid extrachromosomal element"/>
</dbReference>
<geneLocation type="plasmid" evidence="2 3">
    <name>extrachromosomal element</name>
</geneLocation>
<keyword evidence="2" id="KW-0614">Plasmid</keyword>
<dbReference type="Gene3D" id="1.10.443.10">
    <property type="entry name" value="Intergrase catalytic core"/>
    <property type="match status" value="1"/>
</dbReference>
<dbReference type="InterPro" id="IPR013762">
    <property type="entry name" value="Integrase-like_cat_sf"/>
</dbReference>
<dbReference type="AlphaFoldDB" id="H6QE24"/>
<dbReference type="InterPro" id="IPR009057">
    <property type="entry name" value="Homeodomain-like_sf"/>
</dbReference>
<dbReference type="SUPFAM" id="SSF56349">
    <property type="entry name" value="DNA breaking-rejoining enzymes"/>
    <property type="match status" value="1"/>
</dbReference>
<proteinExistence type="predicted"/>
<protein>
    <submittedName>
        <fullName evidence="2">Phage integrase family protein</fullName>
    </submittedName>
</protein>
<keyword evidence="1" id="KW-0233">DNA recombination</keyword>
<dbReference type="KEGG" id="pog:Pogu_ECE027"/>
<dbReference type="GO" id="GO:0006310">
    <property type="term" value="P:DNA recombination"/>
    <property type="evidence" value="ECO:0007669"/>
    <property type="project" value="UniProtKB-KW"/>
</dbReference>
<evidence type="ECO:0000313" key="3">
    <source>
        <dbReference type="Proteomes" id="UP000009062"/>
    </source>
</evidence>
<reference evidence="2 3" key="1">
    <citation type="submission" date="2012-01" db="EMBL/GenBank/DDBJ databases">
        <title>Complete Genome Sequence of Pyrobaculum oguniense.</title>
        <authorList>
            <person name="Bernick D.L."/>
            <person name="Karplus K."/>
            <person name="Lui L.M."/>
            <person name="Coker J.K.C."/>
            <person name="Murphy J.N."/>
            <person name="Cozen A.E."/>
            <person name="Chan P.P."/>
            <person name="Lowe T.M."/>
        </authorList>
    </citation>
    <scope>NUCLEOTIDE SEQUENCE [LARGE SCALE GENOMIC DNA]</scope>
    <source>
        <strain evidence="2 3">TE7</strain>
        <plasmid evidence="2 3">extrachromosomal element</plasmid>
    </source>
</reference>
<dbReference type="GO" id="GO:0003677">
    <property type="term" value="F:DNA binding"/>
    <property type="evidence" value="ECO:0007669"/>
    <property type="project" value="InterPro"/>
</dbReference>
<dbReference type="Gene3D" id="1.10.10.60">
    <property type="entry name" value="Homeodomain-like"/>
    <property type="match status" value="1"/>
</dbReference>
<dbReference type="HOGENOM" id="CLU_614852_0_0_2"/>
<dbReference type="GO" id="GO:0015074">
    <property type="term" value="P:DNA integration"/>
    <property type="evidence" value="ECO:0007669"/>
    <property type="project" value="InterPro"/>
</dbReference>
<evidence type="ECO:0000313" key="2">
    <source>
        <dbReference type="EMBL" id="AFA40854.1"/>
    </source>
</evidence>
<dbReference type="InterPro" id="IPR011010">
    <property type="entry name" value="DNA_brk_join_enz"/>
</dbReference>
<sequence>MPRKSTVDKILAELKEKIKEKRRQEQKRGRPEAVPRDPEVYERIASLFEEGLTVAEVARALGVSERTLYRLKESPEFQQFLKEREEKIKKAKEARYKTDAVYNKELLEKIVSGEAWTREACEQLSHWEPIQNVCKQWITHNRSRQSLKSAIEEMADIYEYMCRVKQKCDPDLWEPSDFLEFANSLIQRGVSTDTVRKYLTRWWAWKPEHRETELKGLHGKWVRRGVRKTEEHVLEISEIKEILASDELTDEEKLYLKLWLTTGAREYERPSTRGVKELGWGGIVGIKVSDINFKNCTLEVREPKTGKGLEPKIWHSIVIDLFFPGLCRELEQYVKEHGRGRDDWLWGSPERGVKLYKSIVRKLRKLTGKPLVAHDIRRTHAYWLVQQDVPLELIAGGVTGERIESPLGVGWEDLMTMVRYYADLAGRAKRMVPTIMAKFHEVFSS</sequence>
<dbReference type="eggNOG" id="arCOG03351">
    <property type="taxonomic scope" value="Archaea"/>
</dbReference>
<organism evidence="2 3">
    <name type="scientific">Pyrobaculum oguniense (strain DSM 13380 / JCM 10595 / TE7)</name>
    <dbReference type="NCBI Taxonomy" id="698757"/>
    <lineage>
        <taxon>Archaea</taxon>
        <taxon>Thermoproteota</taxon>
        <taxon>Thermoprotei</taxon>
        <taxon>Thermoproteales</taxon>
        <taxon>Thermoproteaceae</taxon>
        <taxon>Pyrobaculum</taxon>
    </lineage>
</organism>
<gene>
    <name evidence="2" type="ORF">Pogu_ECE027</name>
</gene>
<dbReference type="eggNOG" id="arCOG01241">
    <property type="taxonomic scope" value="Archaea"/>
</dbReference>
<accession>H6QE24</accession>
<name>H6QE24_PYROT</name>
<evidence type="ECO:0000256" key="1">
    <source>
        <dbReference type="ARBA" id="ARBA00023172"/>
    </source>
</evidence>
<dbReference type="Pfam" id="PF13384">
    <property type="entry name" value="HTH_23"/>
    <property type="match status" value="1"/>
</dbReference>